<keyword evidence="11" id="KW-1185">Reference proteome</keyword>
<evidence type="ECO:0000256" key="4">
    <source>
        <dbReference type="ARBA" id="ARBA00022605"/>
    </source>
</evidence>
<dbReference type="InterPro" id="IPR013785">
    <property type="entry name" value="Aldolase_TIM"/>
</dbReference>
<dbReference type="EMBL" id="CAVNYO010000419">
    <property type="protein sequence ID" value="CAK5277331.1"/>
    <property type="molecule type" value="Genomic_DNA"/>
</dbReference>
<dbReference type="Gene3D" id="3.20.20.70">
    <property type="entry name" value="Aldolase class I"/>
    <property type="match status" value="1"/>
</dbReference>
<comment type="catalytic activity">
    <reaction evidence="8">
        <text>(1S,2R)-1-C-(indol-3-yl)glycerol 3-phosphate + L-serine = D-glyceraldehyde 3-phosphate + L-tryptophan + H2O</text>
        <dbReference type="Rhea" id="RHEA:10532"/>
        <dbReference type="ChEBI" id="CHEBI:15377"/>
        <dbReference type="ChEBI" id="CHEBI:33384"/>
        <dbReference type="ChEBI" id="CHEBI:57912"/>
        <dbReference type="ChEBI" id="CHEBI:58866"/>
        <dbReference type="ChEBI" id="CHEBI:59776"/>
        <dbReference type="EC" id="4.2.1.20"/>
    </reaction>
</comment>
<dbReference type="AlphaFoldDB" id="A0AAD2K4G5"/>
<evidence type="ECO:0000313" key="10">
    <source>
        <dbReference type="EMBL" id="CAK5277331.1"/>
    </source>
</evidence>
<dbReference type="PROSITE" id="PS00167">
    <property type="entry name" value="TRP_SYNTHASE_ALPHA"/>
    <property type="match status" value="1"/>
</dbReference>
<dbReference type="Gene3D" id="3.40.50.1100">
    <property type="match status" value="2"/>
</dbReference>
<comment type="caution">
    <text evidence="10">The sequence shown here is derived from an EMBL/GenBank/DDBJ whole genome shotgun (WGS) entry which is preliminary data.</text>
</comment>
<dbReference type="Pfam" id="PF00290">
    <property type="entry name" value="Trp_syntA"/>
    <property type="match status" value="1"/>
</dbReference>
<comment type="pathway">
    <text evidence="1">Amino-acid biosynthesis; L-tryptophan biosynthesis; L-tryptophan from chorismate: step 5/5.</text>
</comment>
<evidence type="ECO:0000256" key="3">
    <source>
        <dbReference type="ARBA" id="ARBA00012043"/>
    </source>
</evidence>
<dbReference type="SUPFAM" id="SSF51366">
    <property type="entry name" value="Ribulose-phoshate binding barrel"/>
    <property type="match status" value="1"/>
</dbReference>
<proteinExistence type="inferred from homology"/>
<reference evidence="10" key="1">
    <citation type="submission" date="2023-11" db="EMBL/GenBank/DDBJ databases">
        <authorList>
            <person name="De Vega J J."/>
            <person name="De Vega J J."/>
        </authorList>
    </citation>
    <scope>NUCLEOTIDE SEQUENCE</scope>
</reference>
<keyword evidence="7" id="KW-0456">Lyase</keyword>
<dbReference type="InterPro" id="IPR002028">
    <property type="entry name" value="Trp_synthase_suA"/>
</dbReference>
<dbReference type="CDD" id="cd04724">
    <property type="entry name" value="Tryptophan_synthase_alpha"/>
    <property type="match status" value="1"/>
</dbReference>
<dbReference type="Proteomes" id="UP001295794">
    <property type="component" value="Unassembled WGS sequence"/>
</dbReference>
<dbReference type="PANTHER" id="PTHR43406">
    <property type="entry name" value="TRYPTOPHAN SYNTHASE, ALPHA CHAIN"/>
    <property type="match status" value="1"/>
</dbReference>
<comment type="subunit">
    <text evidence="2">Tetramer of two alpha and two beta chains.</text>
</comment>
<evidence type="ECO:0000256" key="1">
    <source>
        <dbReference type="ARBA" id="ARBA00004733"/>
    </source>
</evidence>
<organism evidence="10 11">
    <name type="scientific">Mycena citricolor</name>
    <dbReference type="NCBI Taxonomy" id="2018698"/>
    <lineage>
        <taxon>Eukaryota</taxon>
        <taxon>Fungi</taxon>
        <taxon>Dikarya</taxon>
        <taxon>Basidiomycota</taxon>
        <taxon>Agaricomycotina</taxon>
        <taxon>Agaricomycetes</taxon>
        <taxon>Agaricomycetidae</taxon>
        <taxon>Agaricales</taxon>
        <taxon>Marasmiineae</taxon>
        <taxon>Mycenaceae</taxon>
        <taxon>Mycena</taxon>
    </lineage>
</organism>
<evidence type="ECO:0000256" key="5">
    <source>
        <dbReference type="ARBA" id="ARBA00022822"/>
    </source>
</evidence>
<dbReference type="InterPro" id="IPR018204">
    <property type="entry name" value="Trp_synthase_alpha_AS"/>
</dbReference>
<feature type="non-terminal residue" evidence="10">
    <location>
        <position position="1"/>
    </location>
</feature>
<accession>A0AAD2K4G5</accession>
<protein>
    <recommendedName>
        <fullName evidence="3">tryptophan synthase</fullName>
        <ecNumber evidence="3">4.2.1.20</ecNumber>
    </recommendedName>
</protein>
<evidence type="ECO:0000256" key="7">
    <source>
        <dbReference type="ARBA" id="ARBA00023239"/>
    </source>
</evidence>
<dbReference type="GO" id="GO:0005829">
    <property type="term" value="C:cytosol"/>
    <property type="evidence" value="ECO:0007669"/>
    <property type="project" value="TreeGrafter"/>
</dbReference>
<dbReference type="GO" id="GO:0004834">
    <property type="term" value="F:tryptophan synthase activity"/>
    <property type="evidence" value="ECO:0007669"/>
    <property type="project" value="UniProtKB-EC"/>
</dbReference>
<evidence type="ECO:0000313" key="11">
    <source>
        <dbReference type="Proteomes" id="UP001295794"/>
    </source>
</evidence>
<dbReference type="InterPro" id="IPR011060">
    <property type="entry name" value="RibuloseP-bd_barrel"/>
</dbReference>
<dbReference type="EC" id="4.2.1.20" evidence="3"/>
<dbReference type="InterPro" id="IPR036052">
    <property type="entry name" value="TrpB-like_PALP_sf"/>
</dbReference>
<evidence type="ECO:0000256" key="2">
    <source>
        <dbReference type="ARBA" id="ARBA00011270"/>
    </source>
</evidence>
<dbReference type="HAMAP" id="MF_00131">
    <property type="entry name" value="Trp_synth_alpha"/>
    <property type="match status" value="1"/>
</dbReference>
<evidence type="ECO:0000256" key="8">
    <source>
        <dbReference type="ARBA" id="ARBA00049047"/>
    </source>
</evidence>
<dbReference type="NCBIfam" id="TIGR00262">
    <property type="entry name" value="trpA"/>
    <property type="match status" value="1"/>
</dbReference>
<comment type="similarity">
    <text evidence="9">Belongs to the TrpA family.</text>
</comment>
<dbReference type="PANTHER" id="PTHR43406:SF1">
    <property type="entry name" value="TRYPTOPHAN SYNTHASE ALPHA CHAIN, CHLOROPLASTIC"/>
    <property type="match status" value="1"/>
</dbReference>
<dbReference type="FunFam" id="3.20.20.70:FF:000151">
    <property type="entry name" value="Tryptophan synthase"/>
    <property type="match status" value="1"/>
</dbReference>
<evidence type="ECO:0000256" key="6">
    <source>
        <dbReference type="ARBA" id="ARBA00023141"/>
    </source>
</evidence>
<gene>
    <name evidence="10" type="ORF">MYCIT1_LOCUS26279</name>
</gene>
<keyword evidence="6" id="KW-0057">Aromatic amino acid biosynthesis</keyword>
<name>A0AAD2K4G5_9AGAR</name>
<evidence type="ECO:0000256" key="9">
    <source>
        <dbReference type="RuleBase" id="RU003662"/>
    </source>
</evidence>
<keyword evidence="4" id="KW-0028">Amino-acid biosynthesis</keyword>
<dbReference type="SUPFAM" id="SSF53686">
    <property type="entry name" value="Tryptophan synthase beta subunit-like PLP-dependent enzymes"/>
    <property type="match status" value="1"/>
</dbReference>
<sequence>QGTPAFVTFVTAGYPTRDDTVPILLAMQKGGADVIEIGVPFSDPIADGPVIQETNTIALTNDMDYATVLGMVREARSKGLTAPVVLMGYYNPLLAYGEDKSIQDAAEAGANGFIMVDLPPEEAVAFRDKCVKSSLSYIPLVAPSTTIGRVQFLSSIADTFIYIVSKMGTTGSSDNVGMNAALPDIIARVRQFATVPLAVGFGVANRSHFDTVADAGADGVVIGSRVVNIIKGAPAGQVASAVEAYCREISQPGAPARVRSPPVTTPSAAAAAQPAEVKAATQLKELPARFGQFGGQYVPEALVDCLIELEEAHKTAVADPEFWKEFQSHFGYMNRPSQLYLAENLTKDAGGAKVWLKREDL</sequence>
<keyword evidence="5" id="KW-0822">Tryptophan biosynthesis</keyword>